<evidence type="ECO:0000256" key="1">
    <source>
        <dbReference type="SAM" id="Phobius"/>
    </source>
</evidence>
<name>A0ABT5QI67_9GAMM</name>
<keyword evidence="1" id="KW-0472">Membrane</keyword>
<dbReference type="EMBL" id="JAJUBB010000003">
    <property type="protein sequence ID" value="MDD1780677.1"/>
    <property type="molecule type" value="Genomic_DNA"/>
</dbReference>
<feature type="transmembrane region" description="Helical" evidence="1">
    <location>
        <begin position="82"/>
        <end position="101"/>
    </location>
</feature>
<organism evidence="2 3">
    <name type="scientific">Enterovibrio qingdaonensis</name>
    <dbReference type="NCBI Taxonomy" id="2899818"/>
    <lineage>
        <taxon>Bacteria</taxon>
        <taxon>Pseudomonadati</taxon>
        <taxon>Pseudomonadota</taxon>
        <taxon>Gammaproteobacteria</taxon>
        <taxon>Vibrionales</taxon>
        <taxon>Vibrionaceae</taxon>
        <taxon>Enterovibrio</taxon>
    </lineage>
</organism>
<dbReference type="RefSeq" id="WP_274140815.1">
    <property type="nucleotide sequence ID" value="NZ_JAJUBB010000003.1"/>
</dbReference>
<gene>
    <name evidence="2" type="ORF">LRP49_05615</name>
</gene>
<sequence length="247" mass="27351">MLGQEAIVVLALTGLVYISVFNYEMSYLSYFGIPMDFVSVSLDRLVITGGKLFLFIGIVIFVYHHALLFIQPLAKSDALKRLISKHGFMISSSIAFLIIGFEGLGYLIYLVVFPFGLLLFDVIPPFLDTKKSNSKYDQELERWLDTQVECDNSSGLASLVKSEHGKTIFLCVMLTLLSIFFSRALGNSEASNMTSIFVTENGKAIIRVADGNGLTLDYIEESKTLGNNIKLMSLAGQSLSRKDLIAE</sequence>
<proteinExistence type="predicted"/>
<accession>A0ABT5QI67</accession>
<comment type="caution">
    <text evidence="2">The sequence shown here is derived from an EMBL/GenBank/DDBJ whole genome shotgun (WGS) entry which is preliminary data.</text>
</comment>
<keyword evidence="1" id="KW-1133">Transmembrane helix</keyword>
<evidence type="ECO:0000313" key="3">
    <source>
        <dbReference type="Proteomes" id="UP001149821"/>
    </source>
</evidence>
<dbReference type="Proteomes" id="UP001149821">
    <property type="component" value="Unassembled WGS sequence"/>
</dbReference>
<evidence type="ECO:0000313" key="2">
    <source>
        <dbReference type="EMBL" id="MDD1780677.1"/>
    </source>
</evidence>
<keyword evidence="1" id="KW-0812">Transmembrane</keyword>
<protein>
    <submittedName>
        <fullName evidence="2">Uncharacterized protein</fullName>
    </submittedName>
</protein>
<reference evidence="2" key="1">
    <citation type="submission" date="2021-12" db="EMBL/GenBank/DDBJ databases">
        <title>Enterovibrio ZSDZ35 sp. nov. and Enterovibrio ZSDZ42 sp. nov., isolated from coastal seawater in Qingdao.</title>
        <authorList>
            <person name="Zhang P."/>
        </authorList>
    </citation>
    <scope>NUCLEOTIDE SEQUENCE</scope>
    <source>
        <strain evidence="2">ZSDZ35</strain>
    </source>
</reference>
<keyword evidence="3" id="KW-1185">Reference proteome</keyword>
<feature type="transmembrane region" description="Helical" evidence="1">
    <location>
        <begin position="7"/>
        <end position="32"/>
    </location>
</feature>
<feature type="transmembrane region" description="Helical" evidence="1">
    <location>
        <begin position="52"/>
        <end position="70"/>
    </location>
</feature>